<name>A0AAV1YLB2_LUPLU</name>
<organism evidence="1 2">
    <name type="scientific">Lupinus luteus</name>
    <name type="common">European yellow lupine</name>
    <dbReference type="NCBI Taxonomy" id="3873"/>
    <lineage>
        <taxon>Eukaryota</taxon>
        <taxon>Viridiplantae</taxon>
        <taxon>Streptophyta</taxon>
        <taxon>Embryophyta</taxon>
        <taxon>Tracheophyta</taxon>
        <taxon>Spermatophyta</taxon>
        <taxon>Magnoliopsida</taxon>
        <taxon>eudicotyledons</taxon>
        <taxon>Gunneridae</taxon>
        <taxon>Pentapetalae</taxon>
        <taxon>rosids</taxon>
        <taxon>fabids</taxon>
        <taxon>Fabales</taxon>
        <taxon>Fabaceae</taxon>
        <taxon>Papilionoideae</taxon>
        <taxon>50 kb inversion clade</taxon>
        <taxon>genistoids sensu lato</taxon>
        <taxon>core genistoids</taxon>
        <taxon>Genisteae</taxon>
        <taxon>Lupinus</taxon>
    </lineage>
</organism>
<dbReference type="PANTHER" id="PTHR48175:SF3">
    <property type="entry name" value="OS04G0581700 PROTEIN"/>
    <property type="match status" value="1"/>
</dbReference>
<proteinExistence type="predicted"/>
<sequence length="65" mass="7414">MDSVKPDPIIEFIDMILVVIVAEVLEEYTELLAGVVEQMLHSAPIPRRLRFLIPLLSSRTRTIQP</sequence>
<evidence type="ECO:0000313" key="2">
    <source>
        <dbReference type="Proteomes" id="UP001497480"/>
    </source>
</evidence>
<dbReference type="EMBL" id="CAXHTB010000026">
    <property type="protein sequence ID" value="CAL0334714.1"/>
    <property type="molecule type" value="Genomic_DNA"/>
</dbReference>
<dbReference type="Proteomes" id="UP001497480">
    <property type="component" value="Unassembled WGS sequence"/>
</dbReference>
<dbReference type="PANTHER" id="PTHR48175">
    <property type="entry name" value="OS04G0581700 PROTEIN"/>
    <property type="match status" value="1"/>
</dbReference>
<reference evidence="1 2" key="1">
    <citation type="submission" date="2024-03" db="EMBL/GenBank/DDBJ databases">
        <authorList>
            <person name="Martinez-Hernandez J."/>
        </authorList>
    </citation>
    <scope>NUCLEOTIDE SEQUENCE [LARGE SCALE GENOMIC DNA]</scope>
</reference>
<keyword evidence="2" id="KW-1185">Reference proteome</keyword>
<comment type="caution">
    <text evidence="1">The sequence shown here is derived from an EMBL/GenBank/DDBJ whole genome shotgun (WGS) entry which is preliminary data.</text>
</comment>
<dbReference type="AlphaFoldDB" id="A0AAV1YLB2"/>
<accession>A0AAV1YLB2</accession>
<protein>
    <submittedName>
        <fullName evidence="1">Uncharacterized protein</fullName>
    </submittedName>
</protein>
<gene>
    <name evidence="1" type="ORF">LLUT_LOCUS35774</name>
</gene>
<evidence type="ECO:0000313" key="1">
    <source>
        <dbReference type="EMBL" id="CAL0334714.1"/>
    </source>
</evidence>